<proteinExistence type="predicted"/>
<dbReference type="Pfam" id="PF13469">
    <property type="entry name" value="Sulfotransfer_3"/>
    <property type="match status" value="1"/>
</dbReference>
<dbReference type="Gene3D" id="3.40.50.300">
    <property type="entry name" value="P-loop containing nucleotide triphosphate hydrolases"/>
    <property type="match status" value="1"/>
</dbReference>
<dbReference type="InterPro" id="IPR027417">
    <property type="entry name" value="P-loop_NTPase"/>
</dbReference>
<comment type="caution">
    <text evidence="2">The sequence shown here is derived from an EMBL/GenBank/DDBJ whole genome shotgun (WGS) entry which is preliminary data.</text>
</comment>
<keyword evidence="2" id="KW-0808">Transferase</keyword>
<keyword evidence="3" id="KW-1185">Reference proteome</keyword>
<evidence type="ECO:0000256" key="1">
    <source>
        <dbReference type="SAM" id="MobiDB-lite"/>
    </source>
</evidence>
<evidence type="ECO:0000313" key="2">
    <source>
        <dbReference type="EMBL" id="RJK97880.1"/>
    </source>
</evidence>
<sequence length="358" mass="39181">MPEAPASTQAPQGARADGDPGDVDVVLVAGNSRSGTTMLARMLGRHPRVVDLGELHFAEEMWLPADRDRALGGDEALALADRLLHNRREWYHRPHVPGAFAEVAREALAPLAERPGPVRGHDVLAAVLAHEAAAEGGDVALEQTPRNVFYLTELLDLLPRARAVVLVRDPRDVLLSQKNWWRRRFRGTSGVPLATTFRQWADYHPLTTSLLWRGGVRAGLRAAEHPRVALLRFEDLVQDPQGELERLLRPWGLDVAPGMLDVPRISSSNSTDRGGSGVDPSVVGQWRTGLGRAETWLSQRVTAPEAQRLGYAPVPLRPPVLRLAGQALALPGKTALAVALNRGRSRSLLTSVRRRLRG</sequence>
<feature type="region of interest" description="Disordered" evidence="1">
    <location>
        <begin position="1"/>
        <end position="22"/>
    </location>
</feature>
<gene>
    <name evidence="2" type="ORF">D5H78_02605</name>
</gene>
<organism evidence="2 3">
    <name type="scientific">Vallicoccus soli</name>
    <dbReference type="NCBI Taxonomy" id="2339232"/>
    <lineage>
        <taxon>Bacteria</taxon>
        <taxon>Bacillati</taxon>
        <taxon>Actinomycetota</taxon>
        <taxon>Actinomycetes</taxon>
        <taxon>Motilibacterales</taxon>
        <taxon>Vallicoccaceae</taxon>
        <taxon>Vallicoccus</taxon>
    </lineage>
</organism>
<dbReference type="Proteomes" id="UP000265614">
    <property type="component" value="Unassembled WGS sequence"/>
</dbReference>
<accession>A0A3A3Z0U9</accession>
<dbReference type="OrthoDB" id="9777890at2"/>
<dbReference type="AlphaFoldDB" id="A0A3A3Z0U9"/>
<name>A0A3A3Z0U9_9ACTN</name>
<evidence type="ECO:0000313" key="3">
    <source>
        <dbReference type="Proteomes" id="UP000265614"/>
    </source>
</evidence>
<dbReference type="RefSeq" id="WP_119948806.1">
    <property type="nucleotide sequence ID" value="NZ_QZEZ01000001.1"/>
</dbReference>
<reference evidence="2 3" key="1">
    <citation type="submission" date="2018-09" db="EMBL/GenBank/DDBJ databases">
        <title>YIM 75000 draft genome.</title>
        <authorList>
            <person name="Tang S."/>
            <person name="Feng Y."/>
        </authorList>
    </citation>
    <scope>NUCLEOTIDE SEQUENCE [LARGE SCALE GENOMIC DNA]</scope>
    <source>
        <strain evidence="2 3">YIM 75000</strain>
    </source>
</reference>
<dbReference type="GO" id="GO:0016740">
    <property type="term" value="F:transferase activity"/>
    <property type="evidence" value="ECO:0007669"/>
    <property type="project" value="UniProtKB-KW"/>
</dbReference>
<dbReference type="EMBL" id="QZEZ01000001">
    <property type="protein sequence ID" value="RJK97880.1"/>
    <property type="molecule type" value="Genomic_DNA"/>
</dbReference>
<feature type="compositionally biased region" description="Polar residues" evidence="1">
    <location>
        <begin position="1"/>
        <end position="11"/>
    </location>
</feature>
<protein>
    <submittedName>
        <fullName evidence="2">Sulfotransferase</fullName>
    </submittedName>
</protein>
<dbReference type="SUPFAM" id="SSF52540">
    <property type="entry name" value="P-loop containing nucleoside triphosphate hydrolases"/>
    <property type="match status" value="1"/>
</dbReference>